<keyword evidence="2" id="KW-1185">Reference proteome</keyword>
<dbReference type="Proteomes" id="UP000664534">
    <property type="component" value="Unassembled WGS sequence"/>
</dbReference>
<protein>
    <submittedName>
        <fullName evidence="1">Uncharacterized protein</fullName>
    </submittedName>
</protein>
<dbReference type="AlphaFoldDB" id="A0A8H3ILI0"/>
<reference evidence="1" key="1">
    <citation type="submission" date="2021-03" db="EMBL/GenBank/DDBJ databases">
        <authorList>
            <person name="Tagirdzhanova G."/>
        </authorList>
    </citation>
    <scope>NUCLEOTIDE SEQUENCE</scope>
</reference>
<organism evidence="1 2">
    <name type="scientific">Imshaugia aleurites</name>
    <dbReference type="NCBI Taxonomy" id="172621"/>
    <lineage>
        <taxon>Eukaryota</taxon>
        <taxon>Fungi</taxon>
        <taxon>Dikarya</taxon>
        <taxon>Ascomycota</taxon>
        <taxon>Pezizomycotina</taxon>
        <taxon>Lecanoromycetes</taxon>
        <taxon>OSLEUM clade</taxon>
        <taxon>Lecanoromycetidae</taxon>
        <taxon>Lecanorales</taxon>
        <taxon>Lecanorineae</taxon>
        <taxon>Parmeliaceae</taxon>
        <taxon>Imshaugia</taxon>
    </lineage>
</organism>
<accession>A0A8H3ILI0</accession>
<dbReference type="OrthoDB" id="5283561at2759"/>
<comment type="caution">
    <text evidence="1">The sequence shown here is derived from an EMBL/GenBank/DDBJ whole genome shotgun (WGS) entry which is preliminary data.</text>
</comment>
<evidence type="ECO:0000313" key="1">
    <source>
        <dbReference type="EMBL" id="CAF9918024.1"/>
    </source>
</evidence>
<proteinExistence type="predicted"/>
<name>A0A8H3ILI0_9LECA</name>
<evidence type="ECO:0000313" key="2">
    <source>
        <dbReference type="Proteomes" id="UP000664534"/>
    </source>
</evidence>
<dbReference type="EMBL" id="CAJPDT010000019">
    <property type="protein sequence ID" value="CAF9918024.1"/>
    <property type="molecule type" value="Genomic_DNA"/>
</dbReference>
<sequence>MPPQPCFHSVNSTDLAHKLAVRIACHMMQYRRPEATLLLEVETSITDTGAMPCDDYAAKIYNDREYNKFERRLAIKYDWSQELIYDWLRVYWWSRYLLLKTLQHPEGEVPSPQHMAEVHYAVPALTDSIITYFSSRITPQRIRMPGSINDLPYELLSAILEEAAKINVHEIAQHTYGLSQAPEPLQDVRMQRVVRGQVPPDTLKWNAVDAIRQVNRQCHRWASEYALETLYITRWRGSERWMQSRTLHAVQTNPSSIAVYRDPYHSLRKTVQLFESNPALAWCVRRISFVGYYGAETNVMIFRILRRCPKLEYVTLPWTALRYGTTEDWSRLLGQNEDRHSISSLELLAVDLKQSQIDNATNRVDNKPLSSPRVDLSRLKRLKIFGQSNFMPLTDDDLIAMSYTAVNLRDLHVTGTATLTIDGIGTLANSSDETLEILEHSPLIADGFDHPDPTSLYSQKQHLCPKILECPRLRNLSLSLPSICEDIFADASVNWSGEMQIRASTVCGCHPISLKTSEKAQRKFWRILDQARSLMNLREKEGVELDIEIFINNWIFEPRRYRVHGNIKLAEVVSDGRWPPEKMSSSKGPYGQTGLYGKDEGPYAVVREGIFKLGLDRHYVSF</sequence>
<dbReference type="Gene3D" id="3.80.10.10">
    <property type="entry name" value="Ribonuclease Inhibitor"/>
    <property type="match status" value="1"/>
</dbReference>
<dbReference type="InterPro" id="IPR032675">
    <property type="entry name" value="LRR_dom_sf"/>
</dbReference>
<gene>
    <name evidence="1" type="ORF">IMSHALPRED_003833</name>
</gene>